<keyword evidence="3" id="KW-1185">Reference proteome</keyword>
<keyword evidence="1" id="KW-0560">Oxidoreductase</keyword>
<keyword evidence="1" id="KW-0503">Monooxygenase</keyword>
<dbReference type="Gene3D" id="1.10.630.10">
    <property type="entry name" value="Cytochrome P450"/>
    <property type="match status" value="1"/>
</dbReference>
<evidence type="ECO:0000256" key="1">
    <source>
        <dbReference type="ARBA" id="ARBA00023033"/>
    </source>
</evidence>
<organism evidence="2 3">
    <name type="scientific">Dryococelus australis</name>
    <dbReference type="NCBI Taxonomy" id="614101"/>
    <lineage>
        <taxon>Eukaryota</taxon>
        <taxon>Metazoa</taxon>
        <taxon>Ecdysozoa</taxon>
        <taxon>Arthropoda</taxon>
        <taxon>Hexapoda</taxon>
        <taxon>Insecta</taxon>
        <taxon>Pterygota</taxon>
        <taxon>Neoptera</taxon>
        <taxon>Polyneoptera</taxon>
        <taxon>Phasmatodea</taxon>
        <taxon>Verophasmatodea</taxon>
        <taxon>Anareolatae</taxon>
        <taxon>Phasmatidae</taxon>
        <taxon>Eurycanthinae</taxon>
        <taxon>Dryococelus</taxon>
    </lineage>
</organism>
<dbReference type="SUPFAM" id="SSF48264">
    <property type="entry name" value="Cytochrome P450"/>
    <property type="match status" value="1"/>
</dbReference>
<dbReference type="InterPro" id="IPR036396">
    <property type="entry name" value="Cyt_P450_sf"/>
</dbReference>
<comment type="caution">
    <text evidence="2">The sequence shown here is derived from an EMBL/GenBank/DDBJ whole genome shotgun (WGS) entry which is preliminary data.</text>
</comment>
<dbReference type="EMBL" id="JARBHB010000006">
    <property type="protein sequence ID" value="KAJ8880296.1"/>
    <property type="molecule type" value="Genomic_DNA"/>
</dbReference>
<gene>
    <name evidence="2" type="ORF">PR048_016762</name>
</gene>
<name>A0ABQ9H7T9_9NEOP</name>
<evidence type="ECO:0000313" key="3">
    <source>
        <dbReference type="Proteomes" id="UP001159363"/>
    </source>
</evidence>
<accession>A0ABQ9H7T9</accession>
<proteinExistence type="predicted"/>
<evidence type="ECO:0000313" key="2">
    <source>
        <dbReference type="EMBL" id="KAJ8880296.1"/>
    </source>
</evidence>
<protein>
    <submittedName>
        <fullName evidence="2">Uncharacterized protein</fullName>
    </submittedName>
</protein>
<reference evidence="2 3" key="1">
    <citation type="submission" date="2023-02" db="EMBL/GenBank/DDBJ databases">
        <title>LHISI_Scaffold_Assembly.</title>
        <authorList>
            <person name="Stuart O.P."/>
            <person name="Cleave R."/>
            <person name="Magrath M.J.L."/>
            <person name="Mikheyev A.S."/>
        </authorList>
    </citation>
    <scope>NUCLEOTIDE SEQUENCE [LARGE SCALE GENOMIC DNA]</scope>
    <source>
        <strain evidence="2">Daus_M_001</strain>
        <tissue evidence="2">Leg muscle</tissue>
    </source>
</reference>
<sequence length="88" mass="9854">MRFDRKFLPTKTLSSVGYGLISEHVPGMRFGLMQAKVCLAALLSRYLFEPCSKTPIPLVLDNKSVFTTAKGGIWLQVKGREETTLSEF</sequence>
<dbReference type="Proteomes" id="UP001159363">
    <property type="component" value="Chromosome 5"/>
</dbReference>